<proteinExistence type="predicted"/>
<dbReference type="PROSITE" id="PS50110">
    <property type="entry name" value="RESPONSE_REGULATORY"/>
    <property type="match status" value="1"/>
</dbReference>
<feature type="domain" description="Response regulatory" evidence="3">
    <location>
        <begin position="42"/>
        <end position="157"/>
    </location>
</feature>
<evidence type="ECO:0000313" key="4">
    <source>
        <dbReference type="EMBL" id="SOE00794.1"/>
    </source>
</evidence>
<dbReference type="Pfam" id="PF00072">
    <property type="entry name" value="Response_reg"/>
    <property type="match status" value="1"/>
</dbReference>
<feature type="modified residue" description="4-aspartylphosphate" evidence="2">
    <location>
        <position position="92"/>
    </location>
</feature>
<sequence length="165" mass="17063">MQSAGVENGDVVGSAGRMPSVGPVFAGPDRARGRYAGEAAPRVLVCEDDWLIAMTIEDVLSDAGVGVVGIAPDAETALALLEDEQPDFVLMDIRLQGGDDGIALAARLWRDHGLRSLFVSGNIDDGARRAAGPARPLGFLSKPFSPEELLAAVKGADPQSGGQPS</sequence>
<dbReference type="Proteomes" id="UP000219621">
    <property type="component" value="Unassembled WGS sequence"/>
</dbReference>
<evidence type="ECO:0000259" key="3">
    <source>
        <dbReference type="PROSITE" id="PS50110"/>
    </source>
</evidence>
<evidence type="ECO:0000256" key="1">
    <source>
        <dbReference type="ARBA" id="ARBA00022553"/>
    </source>
</evidence>
<evidence type="ECO:0000313" key="5">
    <source>
        <dbReference type="Proteomes" id="UP000219621"/>
    </source>
</evidence>
<dbReference type="RefSeq" id="WP_176525307.1">
    <property type="nucleotide sequence ID" value="NZ_OCNJ01000014.1"/>
</dbReference>
<dbReference type="EMBL" id="OCNJ01000014">
    <property type="protein sequence ID" value="SOE00794.1"/>
    <property type="molecule type" value="Genomic_DNA"/>
</dbReference>
<gene>
    <name evidence="4" type="ORF">SAMN05421508_11440</name>
</gene>
<dbReference type="InterPro" id="IPR011006">
    <property type="entry name" value="CheY-like_superfamily"/>
</dbReference>
<organism evidence="4 5">
    <name type="scientific">Caenispirillum bisanense</name>
    <dbReference type="NCBI Taxonomy" id="414052"/>
    <lineage>
        <taxon>Bacteria</taxon>
        <taxon>Pseudomonadati</taxon>
        <taxon>Pseudomonadota</taxon>
        <taxon>Alphaproteobacteria</taxon>
        <taxon>Rhodospirillales</taxon>
        <taxon>Novispirillaceae</taxon>
        <taxon>Caenispirillum</taxon>
    </lineage>
</organism>
<reference evidence="4 5" key="1">
    <citation type="submission" date="2017-09" db="EMBL/GenBank/DDBJ databases">
        <authorList>
            <person name="Ehlers B."/>
            <person name="Leendertz F.H."/>
        </authorList>
    </citation>
    <scope>NUCLEOTIDE SEQUENCE [LARGE SCALE GENOMIC DNA]</scope>
    <source>
        <strain evidence="4 5">USBA 140</strain>
    </source>
</reference>
<protein>
    <submittedName>
        <fullName evidence="4">Response regulator receiver domain-containing protein</fullName>
    </submittedName>
</protein>
<dbReference type="SUPFAM" id="SSF52172">
    <property type="entry name" value="CheY-like"/>
    <property type="match status" value="1"/>
</dbReference>
<evidence type="ECO:0000256" key="2">
    <source>
        <dbReference type="PROSITE-ProRule" id="PRU00169"/>
    </source>
</evidence>
<dbReference type="SMART" id="SM00448">
    <property type="entry name" value="REC"/>
    <property type="match status" value="1"/>
</dbReference>
<dbReference type="InterPro" id="IPR001789">
    <property type="entry name" value="Sig_transdc_resp-reg_receiver"/>
</dbReference>
<dbReference type="PANTHER" id="PTHR44591">
    <property type="entry name" value="STRESS RESPONSE REGULATOR PROTEIN 1"/>
    <property type="match status" value="1"/>
</dbReference>
<dbReference type="PANTHER" id="PTHR44591:SF3">
    <property type="entry name" value="RESPONSE REGULATORY DOMAIN-CONTAINING PROTEIN"/>
    <property type="match status" value="1"/>
</dbReference>
<keyword evidence="5" id="KW-1185">Reference proteome</keyword>
<keyword evidence="1 2" id="KW-0597">Phosphoprotein</keyword>
<dbReference type="InterPro" id="IPR050595">
    <property type="entry name" value="Bact_response_regulator"/>
</dbReference>
<name>A0A286H0H0_9PROT</name>
<dbReference type="Gene3D" id="3.40.50.2300">
    <property type="match status" value="1"/>
</dbReference>
<accession>A0A286H0H0</accession>
<dbReference type="GO" id="GO:0000160">
    <property type="term" value="P:phosphorelay signal transduction system"/>
    <property type="evidence" value="ECO:0007669"/>
    <property type="project" value="InterPro"/>
</dbReference>
<dbReference type="AlphaFoldDB" id="A0A286H0H0"/>